<organism evidence="2 3">
    <name type="scientific">Crassostrea virginica</name>
    <name type="common">Eastern oyster</name>
    <dbReference type="NCBI Taxonomy" id="6565"/>
    <lineage>
        <taxon>Eukaryota</taxon>
        <taxon>Metazoa</taxon>
        <taxon>Spiralia</taxon>
        <taxon>Lophotrochozoa</taxon>
        <taxon>Mollusca</taxon>
        <taxon>Bivalvia</taxon>
        <taxon>Autobranchia</taxon>
        <taxon>Pteriomorphia</taxon>
        <taxon>Ostreida</taxon>
        <taxon>Ostreoidea</taxon>
        <taxon>Ostreidae</taxon>
        <taxon>Crassostrea</taxon>
    </lineage>
</organism>
<name>A0A8B8EYI6_CRAVI</name>
<dbReference type="GeneID" id="111137448"/>
<feature type="compositionally biased region" description="Basic and acidic residues" evidence="1">
    <location>
        <begin position="150"/>
        <end position="161"/>
    </location>
</feature>
<dbReference type="RefSeq" id="XP_022344618.1">
    <property type="nucleotide sequence ID" value="XM_022488910.1"/>
</dbReference>
<protein>
    <submittedName>
        <fullName evidence="3">Uncharacterized protein LOC111137448</fullName>
    </submittedName>
</protein>
<keyword evidence="2" id="KW-1185">Reference proteome</keyword>
<feature type="compositionally biased region" description="Polar residues" evidence="1">
    <location>
        <begin position="185"/>
        <end position="201"/>
    </location>
</feature>
<dbReference type="KEGG" id="cvn:111137448"/>
<proteinExistence type="predicted"/>
<feature type="compositionally biased region" description="Basic and acidic residues" evidence="1">
    <location>
        <begin position="56"/>
        <end position="66"/>
    </location>
</feature>
<reference evidence="3" key="1">
    <citation type="submission" date="2025-08" db="UniProtKB">
        <authorList>
            <consortium name="RefSeq"/>
        </authorList>
    </citation>
    <scope>IDENTIFICATION</scope>
    <source>
        <tissue evidence="3">Whole sample</tissue>
    </source>
</reference>
<feature type="compositionally biased region" description="Basic and acidic residues" evidence="1">
    <location>
        <begin position="8"/>
        <end position="24"/>
    </location>
</feature>
<accession>A0A8B8EYI6</accession>
<feature type="compositionally biased region" description="Basic and acidic residues" evidence="1">
    <location>
        <begin position="175"/>
        <end position="184"/>
    </location>
</feature>
<feature type="compositionally biased region" description="Basic and acidic residues" evidence="1">
    <location>
        <begin position="75"/>
        <end position="99"/>
    </location>
</feature>
<gene>
    <name evidence="3" type="primary">LOC111137448</name>
</gene>
<feature type="region of interest" description="Disordered" evidence="1">
    <location>
        <begin position="1"/>
        <end position="201"/>
    </location>
</feature>
<evidence type="ECO:0000256" key="1">
    <source>
        <dbReference type="SAM" id="MobiDB-lite"/>
    </source>
</evidence>
<dbReference type="Proteomes" id="UP000694844">
    <property type="component" value="Chromosome 5"/>
</dbReference>
<sequence>MTETLAPENKHQSDTDTKKTEATGRKSNSSASNKDNAEKRESQPASDSPNAKNKHHSDTDTKKTETVAEAEIPNDENKCNFIKDIEVDETPEVRKESSPRKGIFGLFSKNKHHSDTDTKKTGMVAEAVKNKHNPKPDAKMTDTLSPKNKQHSDTDTKKTETVADAAVRKSNSSANHEDNVENRESQLASDSPNGRKSSDDSFTSKVESLSFLLLKHDVVVLICAPESETENITMKIIETVFQKMKGGNVRRVRSLDHFEKLDEKVKTVFVFDNDETNQDFFCKRNIFSTVQHLQAKKGENVHSLICISSQMKDTLIKSLKSSSLKYKVHNLST</sequence>
<dbReference type="AlphaFoldDB" id="A0A8B8EYI6"/>
<evidence type="ECO:0000313" key="3">
    <source>
        <dbReference type="RefSeq" id="XP_022344618.1"/>
    </source>
</evidence>
<evidence type="ECO:0000313" key="2">
    <source>
        <dbReference type="Proteomes" id="UP000694844"/>
    </source>
</evidence>